<feature type="transmembrane region" description="Helical" evidence="5">
    <location>
        <begin position="250"/>
        <end position="272"/>
    </location>
</feature>
<organism evidence="7 8">
    <name type="scientific">Aspergillus tanneri</name>
    <dbReference type="NCBI Taxonomy" id="1220188"/>
    <lineage>
        <taxon>Eukaryota</taxon>
        <taxon>Fungi</taxon>
        <taxon>Dikarya</taxon>
        <taxon>Ascomycota</taxon>
        <taxon>Pezizomycotina</taxon>
        <taxon>Eurotiomycetes</taxon>
        <taxon>Eurotiomycetidae</taxon>
        <taxon>Eurotiales</taxon>
        <taxon>Aspergillaceae</taxon>
        <taxon>Aspergillus</taxon>
        <taxon>Aspergillus subgen. Circumdati</taxon>
    </lineage>
</organism>
<gene>
    <name evidence="7" type="ORF">EYZ11_004695</name>
</gene>
<keyword evidence="4 5" id="KW-0472">Membrane</keyword>
<name>A0A4S3JKD4_9EURO</name>
<comment type="caution">
    <text evidence="7">The sequence shown here is derived from an EMBL/GenBank/DDBJ whole genome shotgun (WGS) entry which is preliminary data.</text>
</comment>
<evidence type="ECO:0000313" key="7">
    <source>
        <dbReference type="EMBL" id="THC95825.1"/>
    </source>
</evidence>
<feature type="transmembrane region" description="Helical" evidence="5">
    <location>
        <begin position="132"/>
        <end position="150"/>
    </location>
</feature>
<keyword evidence="3 5" id="KW-1133">Transmembrane helix</keyword>
<proteinExistence type="predicted"/>
<dbReference type="VEuPathDB" id="FungiDB:EYZ11_004695"/>
<reference evidence="7 8" key="1">
    <citation type="submission" date="2019-03" db="EMBL/GenBank/DDBJ databases">
        <title>The genome sequence of a newly discovered highly antifungal drug resistant Aspergillus species, Aspergillus tanneri NIH 1004.</title>
        <authorList>
            <person name="Mounaud S."/>
            <person name="Singh I."/>
            <person name="Joardar V."/>
            <person name="Pakala S."/>
            <person name="Pakala S."/>
            <person name="Venepally P."/>
            <person name="Hoover J."/>
            <person name="Nierman W."/>
            <person name="Chung J."/>
            <person name="Losada L."/>
        </authorList>
    </citation>
    <scope>NUCLEOTIDE SEQUENCE [LARGE SCALE GENOMIC DNA]</scope>
    <source>
        <strain evidence="7 8">NIH1004</strain>
    </source>
</reference>
<accession>A0A4S3JKD4</accession>
<evidence type="ECO:0000256" key="3">
    <source>
        <dbReference type="ARBA" id="ARBA00022989"/>
    </source>
</evidence>
<keyword evidence="2 5" id="KW-0812">Transmembrane</keyword>
<dbReference type="Proteomes" id="UP000308092">
    <property type="component" value="Unassembled WGS sequence"/>
</dbReference>
<dbReference type="GO" id="GO:0015174">
    <property type="term" value="F:basic amino acid transmembrane transporter activity"/>
    <property type="evidence" value="ECO:0007669"/>
    <property type="project" value="TreeGrafter"/>
</dbReference>
<feature type="transmembrane region" description="Helical" evidence="5">
    <location>
        <begin position="209"/>
        <end position="229"/>
    </location>
</feature>
<dbReference type="PANTHER" id="PTHR23501:SF33">
    <property type="entry name" value="MAJOR FACILITATOR SUPERFAMILY (MFS) PROFILE DOMAIN-CONTAINING PROTEIN"/>
    <property type="match status" value="1"/>
</dbReference>
<evidence type="ECO:0000256" key="4">
    <source>
        <dbReference type="ARBA" id="ARBA00023136"/>
    </source>
</evidence>
<dbReference type="InterPro" id="IPR036259">
    <property type="entry name" value="MFS_trans_sf"/>
</dbReference>
<evidence type="ECO:0000313" key="8">
    <source>
        <dbReference type="Proteomes" id="UP000308092"/>
    </source>
</evidence>
<dbReference type="InterPro" id="IPR020846">
    <property type="entry name" value="MFS_dom"/>
</dbReference>
<dbReference type="PROSITE" id="PS50850">
    <property type="entry name" value="MFS"/>
    <property type="match status" value="1"/>
</dbReference>
<evidence type="ECO:0000259" key="6">
    <source>
        <dbReference type="PROSITE" id="PS50850"/>
    </source>
</evidence>
<dbReference type="PANTHER" id="PTHR23501">
    <property type="entry name" value="MAJOR FACILITATOR SUPERFAMILY"/>
    <property type="match status" value="1"/>
</dbReference>
<keyword evidence="8" id="KW-1185">Reference proteome</keyword>
<dbReference type="Gene3D" id="1.20.1250.20">
    <property type="entry name" value="MFS general substrate transporter like domains"/>
    <property type="match status" value="1"/>
</dbReference>
<dbReference type="InterPro" id="IPR011701">
    <property type="entry name" value="MFS"/>
</dbReference>
<feature type="transmembrane region" description="Helical" evidence="5">
    <location>
        <begin position="103"/>
        <end position="120"/>
    </location>
</feature>
<dbReference type="Pfam" id="PF07690">
    <property type="entry name" value="MFS_1"/>
    <property type="match status" value="1"/>
</dbReference>
<sequence>MAATELLDLESNSAAREPESGEQISEGSFAPNRPVILTVFATFLGELLASADESLMTAMYTAIASEFCSLSQGSWLLVAYNFGSCVSSPVCGLLGDLFGRKNVVIWSSCFFLLGCIACGASTSMSRLIAARALAGLSGAGMVSLVSVIIAGKRSAGGFWIIRYTNIITYLVPPSEVAVYRSYTNVVSTVGRSLGGPVGGFLTQTVGWRWSFYGQVPFVLVSILITVRQMPCSLNRTREGLDSTSSKFKQIDFLGIVSFTATIYLFLVMLQNFGSNESQQSHQLYVLGGALFGSATVFFSVEVFWATTPLIPLNLMKTRFGSYCISQLLLTTGRSAVMLPAADQGDRLLG</sequence>
<comment type="subcellular location">
    <subcellularLocation>
        <location evidence="1">Membrane</location>
        <topology evidence="1">Multi-pass membrane protein</topology>
    </subcellularLocation>
</comment>
<feature type="transmembrane region" description="Helical" evidence="5">
    <location>
        <begin position="284"/>
        <end position="306"/>
    </location>
</feature>
<dbReference type="STRING" id="1220188.A0A4S3JKD4"/>
<evidence type="ECO:0000256" key="1">
    <source>
        <dbReference type="ARBA" id="ARBA00004141"/>
    </source>
</evidence>
<dbReference type="EMBL" id="SOSA01000140">
    <property type="protein sequence ID" value="THC95825.1"/>
    <property type="molecule type" value="Genomic_DNA"/>
</dbReference>
<dbReference type="AlphaFoldDB" id="A0A4S3JKD4"/>
<protein>
    <recommendedName>
        <fullName evidence="6">Major facilitator superfamily (MFS) profile domain-containing protein</fullName>
    </recommendedName>
</protein>
<dbReference type="GO" id="GO:0000329">
    <property type="term" value="C:fungal-type vacuole membrane"/>
    <property type="evidence" value="ECO:0007669"/>
    <property type="project" value="TreeGrafter"/>
</dbReference>
<feature type="domain" description="Major facilitator superfamily (MFS) profile" evidence="6">
    <location>
        <begin position="38"/>
        <end position="349"/>
    </location>
</feature>
<evidence type="ECO:0000256" key="5">
    <source>
        <dbReference type="SAM" id="Phobius"/>
    </source>
</evidence>
<evidence type="ECO:0000256" key="2">
    <source>
        <dbReference type="ARBA" id="ARBA00022692"/>
    </source>
</evidence>
<dbReference type="SUPFAM" id="SSF103473">
    <property type="entry name" value="MFS general substrate transporter"/>
    <property type="match status" value="1"/>
</dbReference>